<feature type="non-terminal residue" evidence="2">
    <location>
        <position position="367"/>
    </location>
</feature>
<dbReference type="EMBL" id="BART01009510">
    <property type="protein sequence ID" value="GAG69570.1"/>
    <property type="molecule type" value="Genomic_DNA"/>
</dbReference>
<feature type="coiled-coil region" evidence="1">
    <location>
        <begin position="17"/>
        <end position="47"/>
    </location>
</feature>
<sequence length="367" mass="42402">YSLPQYDTWIIRTMLRFKQLLRKVYQQKEAEEEAERERAELAAKRHEGFEILGKGLWGEAKRYLDENGCQKFHDAVVEAIDLHVKTGGKYKELELPFDYRWYRDEIKVAKAKEQAAINAQIQAVRFNQGLKHFTEKLKASLPSKQNTAKYFNKDIRPSAGDLYECLSPEQQDKLMDIVRKVAEPRLQQLIPEVYRDFVSWKNSHYYQLRPIADYVFEGVPCLAVSFVVEAVVESEIQLIPSQRVFGDLRFNLPVINNEGCGAVLQEPKFLGYFYQHFGSKALPAIRWQIIPLTIVTAIIQRKMVVKDAQIVEMSDAETTYELKKFEDLVTIPAVFRDWLRKIGGFEGMAEDGAISNQVLQLISEVTP</sequence>
<evidence type="ECO:0000256" key="1">
    <source>
        <dbReference type="SAM" id="Coils"/>
    </source>
</evidence>
<proteinExistence type="predicted"/>
<evidence type="ECO:0000313" key="2">
    <source>
        <dbReference type="EMBL" id="GAG69570.1"/>
    </source>
</evidence>
<feature type="non-terminal residue" evidence="2">
    <location>
        <position position="1"/>
    </location>
</feature>
<gene>
    <name evidence="2" type="ORF">S01H4_21059</name>
</gene>
<protein>
    <submittedName>
        <fullName evidence="2">Uncharacterized protein</fullName>
    </submittedName>
</protein>
<name>X0ZIW3_9ZZZZ</name>
<keyword evidence="1" id="KW-0175">Coiled coil</keyword>
<accession>X0ZIW3</accession>
<comment type="caution">
    <text evidence="2">The sequence shown here is derived from an EMBL/GenBank/DDBJ whole genome shotgun (WGS) entry which is preliminary data.</text>
</comment>
<organism evidence="2">
    <name type="scientific">marine sediment metagenome</name>
    <dbReference type="NCBI Taxonomy" id="412755"/>
    <lineage>
        <taxon>unclassified sequences</taxon>
        <taxon>metagenomes</taxon>
        <taxon>ecological metagenomes</taxon>
    </lineage>
</organism>
<reference evidence="2" key="1">
    <citation type="journal article" date="2014" name="Front. Microbiol.">
        <title>High frequency of phylogenetically diverse reductive dehalogenase-homologous genes in deep subseafloor sedimentary metagenomes.</title>
        <authorList>
            <person name="Kawai M."/>
            <person name="Futagami T."/>
            <person name="Toyoda A."/>
            <person name="Takaki Y."/>
            <person name="Nishi S."/>
            <person name="Hori S."/>
            <person name="Arai W."/>
            <person name="Tsubouchi T."/>
            <person name="Morono Y."/>
            <person name="Uchiyama I."/>
            <person name="Ito T."/>
            <person name="Fujiyama A."/>
            <person name="Inagaki F."/>
            <person name="Takami H."/>
        </authorList>
    </citation>
    <scope>NUCLEOTIDE SEQUENCE</scope>
    <source>
        <strain evidence="2">Expedition CK06-06</strain>
    </source>
</reference>
<dbReference type="AlphaFoldDB" id="X0ZIW3"/>